<accession>A0A3E4QUK0</accession>
<evidence type="ECO:0000313" key="2">
    <source>
        <dbReference type="Proteomes" id="UP000260943"/>
    </source>
</evidence>
<comment type="caution">
    <text evidence="1">The sequence shown here is derived from an EMBL/GenBank/DDBJ whole genome shotgun (WGS) entry which is preliminary data.</text>
</comment>
<reference evidence="1 2" key="1">
    <citation type="submission" date="2018-08" db="EMBL/GenBank/DDBJ databases">
        <title>A genome reference for cultivated species of the human gut microbiota.</title>
        <authorList>
            <person name="Zou Y."/>
            <person name="Xue W."/>
            <person name="Luo G."/>
        </authorList>
    </citation>
    <scope>NUCLEOTIDE SEQUENCE [LARGE SCALE GENOMIC DNA]</scope>
    <source>
        <strain evidence="1 2">TF08-14</strain>
    </source>
</reference>
<evidence type="ECO:0000313" key="1">
    <source>
        <dbReference type="EMBL" id="RGL10771.1"/>
    </source>
</evidence>
<protein>
    <submittedName>
        <fullName evidence="1">Uncharacterized protein</fullName>
    </submittedName>
</protein>
<organism evidence="1 2">
    <name type="scientific">Collinsella tanakaei</name>
    <dbReference type="NCBI Taxonomy" id="626935"/>
    <lineage>
        <taxon>Bacteria</taxon>
        <taxon>Bacillati</taxon>
        <taxon>Actinomycetota</taxon>
        <taxon>Coriobacteriia</taxon>
        <taxon>Coriobacteriales</taxon>
        <taxon>Coriobacteriaceae</taxon>
        <taxon>Collinsella</taxon>
    </lineage>
</organism>
<dbReference type="AlphaFoldDB" id="A0A3E4QUK0"/>
<name>A0A3E4QUK0_9ACTN</name>
<proteinExistence type="predicted"/>
<dbReference type="EMBL" id="QSRJ01000004">
    <property type="protein sequence ID" value="RGL10771.1"/>
    <property type="molecule type" value="Genomic_DNA"/>
</dbReference>
<sequence>MVRLADGFARAAVYLIKNEQGEDFFLYSDGELESACFTGQIPLRATFIGGDLDAANAFSLWGMRWAEHLGVHEDRGRLPAPRPVIELFVYCPEESVELAYAVAYLCECTWADYGFAGMAHVATDRIDALRDSRVIVDSTSAPSHSKSVFSLEAYRSSSRMDAMMFAPQADLYFIDEGSDPWVALPHYD</sequence>
<gene>
    <name evidence="1" type="ORF">DXC81_04705</name>
</gene>
<dbReference type="Proteomes" id="UP000260943">
    <property type="component" value="Unassembled WGS sequence"/>
</dbReference>